<evidence type="ECO:0000313" key="9">
    <source>
        <dbReference type="EMBL" id="PZO84543.1"/>
    </source>
</evidence>
<evidence type="ECO:0000259" key="8">
    <source>
        <dbReference type="Pfam" id="PF25087"/>
    </source>
</evidence>
<gene>
    <name evidence="9" type="primary">lpxD</name>
    <name evidence="9" type="ORF">DI626_08190</name>
</gene>
<dbReference type="GO" id="GO:0016020">
    <property type="term" value="C:membrane"/>
    <property type="evidence" value="ECO:0007669"/>
    <property type="project" value="GOC"/>
</dbReference>
<feature type="domain" description="UDP-3-O-[3-hydroxymyristoyl] glucosamine N-acyltransferase non-repeat region" evidence="7">
    <location>
        <begin position="12"/>
        <end position="80"/>
    </location>
</feature>
<dbReference type="HAMAP" id="MF_00523">
    <property type="entry name" value="LpxD"/>
    <property type="match status" value="1"/>
</dbReference>
<comment type="caution">
    <text evidence="9">The sequence shown here is derived from an EMBL/GenBank/DDBJ whole genome shotgun (WGS) entry which is preliminary data.</text>
</comment>
<dbReference type="InterPro" id="IPR020573">
    <property type="entry name" value="UDP_GlcNAc_AcTrfase_non-rep"/>
</dbReference>
<keyword evidence="4" id="KW-0677">Repeat</keyword>
<dbReference type="InterPro" id="IPR007691">
    <property type="entry name" value="LpxD"/>
</dbReference>
<dbReference type="GO" id="GO:0016410">
    <property type="term" value="F:N-acyltransferase activity"/>
    <property type="evidence" value="ECO:0007669"/>
    <property type="project" value="InterPro"/>
</dbReference>
<evidence type="ECO:0000313" key="10">
    <source>
        <dbReference type="Proteomes" id="UP000249557"/>
    </source>
</evidence>
<feature type="domain" description="Mannose-1-phosphate guanyltransferase C-terminal" evidence="8">
    <location>
        <begin position="93"/>
        <end position="206"/>
    </location>
</feature>
<evidence type="ECO:0000256" key="2">
    <source>
        <dbReference type="ARBA" id="ARBA00022556"/>
    </source>
</evidence>
<reference evidence="9 10" key="1">
    <citation type="submission" date="2017-08" db="EMBL/GenBank/DDBJ databases">
        <title>Infants hospitalized years apart are colonized by the same room-sourced microbial strains.</title>
        <authorList>
            <person name="Brooks B."/>
            <person name="Olm M.R."/>
            <person name="Firek B.A."/>
            <person name="Baker R."/>
            <person name="Thomas B.C."/>
            <person name="Morowitz M.J."/>
            <person name="Banfield J.F."/>
        </authorList>
    </citation>
    <scope>NUCLEOTIDE SEQUENCE [LARGE SCALE GENOMIC DNA]</scope>
    <source>
        <strain evidence="9">S2_018_000_R2_104</strain>
    </source>
</reference>
<evidence type="ECO:0000256" key="1">
    <source>
        <dbReference type="ARBA" id="ARBA00022516"/>
    </source>
</evidence>
<evidence type="ECO:0000256" key="6">
    <source>
        <dbReference type="ARBA" id="ARBA00023315"/>
    </source>
</evidence>
<dbReference type="SUPFAM" id="SSF51161">
    <property type="entry name" value="Trimeric LpxA-like enzymes"/>
    <property type="match status" value="1"/>
</dbReference>
<protein>
    <submittedName>
        <fullName evidence="9">UDP-3-O-(3-hydroxymyristoyl)glucosamine N-acyltransferase</fullName>
    </submittedName>
</protein>
<evidence type="ECO:0000256" key="5">
    <source>
        <dbReference type="ARBA" id="ARBA00023098"/>
    </source>
</evidence>
<dbReference type="PANTHER" id="PTHR43378:SF2">
    <property type="entry name" value="UDP-3-O-ACYLGLUCOSAMINE N-ACYLTRANSFERASE 1, MITOCHONDRIAL-RELATED"/>
    <property type="match status" value="1"/>
</dbReference>
<accession>A0A2W4ZQ98</accession>
<proteinExistence type="inferred from homology"/>
<dbReference type="InterPro" id="IPR056729">
    <property type="entry name" value="GMPPB_C"/>
</dbReference>
<evidence type="ECO:0000259" key="7">
    <source>
        <dbReference type="Pfam" id="PF04613"/>
    </source>
</evidence>
<sequence>VGGDVAGAGKSDLLIEDVAALDKAGEGQISFLDNVRYKESFITSKAPACIVAPQMVQFAPGGMTLIVSKNPYKSYALVAQAFYPDAYPASSISPAAYVSPAAKIGAGCVIEPGAVIGADVILGDGCWIEANAVIGAGVQIGPKSRIGANASVSHAVIGSGTRLYPGVRVGQDGFGFAIDPAGHVKVPQLGRVMIGDHVEIGANSCIDRGAGPDTVIGDGAWIDNLVQIGHNVRIGRGCVLISQSGVAGSTVMEDYSVLAAQAGVAGHLKIGMGARIGAKSGVMKDVPAGEEQLGIPAMPVKEFMRQVVALKRLTKPQKSE</sequence>
<feature type="non-terminal residue" evidence="9">
    <location>
        <position position="1"/>
    </location>
</feature>
<dbReference type="Pfam" id="PF04613">
    <property type="entry name" value="LpxD"/>
    <property type="match status" value="1"/>
</dbReference>
<dbReference type="Gene3D" id="2.160.10.10">
    <property type="entry name" value="Hexapeptide repeat proteins"/>
    <property type="match status" value="1"/>
</dbReference>
<dbReference type="InterPro" id="IPR001451">
    <property type="entry name" value="Hexapep"/>
</dbReference>
<keyword evidence="2" id="KW-0441">Lipid A biosynthesis</keyword>
<organism evidence="9 10">
    <name type="scientific">Micavibrio aeruginosavorus</name>
    <dbReference type="NCBI Taxonomy" id="349221"/>
    <lineage>
        <taxon>Bacteria</taxon>
        <taxon>Pseudomonadati</taxon>
        <taxon>Bdellovibrionota</taxon>
        <taxon>Bdellovibrionia</taxon>
        <taxon>Bdellovibrionales</taxon>
        <taxon>Pseudobdellovibrionaceae</taxon>
        <taxon>Micavibrio</taxon>
    </lineage>
</organism>
<name>A0A2W4ZQ98_9BACT</name>
<dbReference type="PROSITE" id="PS00101">
    <property type="entry name" value="HEXAPEP_TRANSFERASES"/>
    <property type="match status" value="2"/>
</dbReference>
<dbReference type="CDD" id="cd03352">
    <property type="entry name" value="LbH_LpxD"/>
    <property type="match status" value="1"/>
</dbReference>
<dbReference type="AlphaFoldDB" id="A0A2W4ZQ98"/>
<keyword evidence="1" id="KW-0444">Lipid biosynthesis</keyword>
<keyword evidence="6 9" id="KW-0012">Acyltransferase</keyword>
<dbReference type="Pfam" id="PF25087">
    <property type="entry name" value="GMPPB_C"/>
    <property type="match status" value="1"/>
</dbReference>
<evidence type="ECO:0000256" key="3">
    <source>
        <dbReference type="ARBA" id="ARBA00022679"/>
    </source>
</evidence>
<dbReference type="InterPro" id="IPR018357">
    <property type="entry name" value="Hexapep_transf_CS"/>
</dbReference>
<dbReference type="PANTHER" id="PTHR43378">
    <property type="entry name" value="UDP-3-O-ACYLGLUCOSAMINE N-ACYLTRANSFERASE"/>
    <property type="match status" value="1"/>
</dbReference>
<keyword evidence="3 9" id="KW-0808">Transferase</keyword>
<dbReference type="Pfam" id="PF00132">
    <property type="entry name" value="Hexapep"/>
    <property type="match status" value="1"/>
</dbReference>
<dbReference type="Proteomes" id="UP000249557">
    <property type="component" value="Unassembled WGS sequence"/>
</dbReference>
<evidence type="ECO:0000256" key="4">
    <source>
        <dbReference type="ARBA" id="ARBA00022737"/>
    </source>
</evidence>
<dbReference type="NCBIfam" id="TIGR01853">
    <property type="entry name" value="lipid_A_lpxD"/>
    <property type="match status" value="1"/>
</dbReference>
<dbReference type="InterPro" id="IPR011004">
    <property type="entry name" value="Trimer_LpxA-like_sf"/>
</dbReference>
<keyword evidence="5" id="KW-0443">Lipid metabolism</keyword>
<dbReference type="NCBIfam" id="NF002060">
    <property type="entry name" value="PRK00892.1"/>
    <property type="match status" value="1"/>
</dbReference>
<dbReference type="EMBL" id="QFNK01000173">
    <property type="protein sequence ID" value="PZO84543.1"/>
    <property type="molecule type" value="Genomic_DNA"/>
</dbReference>
<dbReference type="GO" id="GO:0009245">
    <property type="term" value="P:lipid A biosynthetic process"/>
    <property type="evidence" value="ECO:0007669"/>
    <property type="project" value="UniProtKB-KW"/>
</dbReference>
<dbReference type="Gene3D" id="3.40.1390.10">
    <property type="entry name" value="MurE/MurF, N-terminal domain"/>
    <property type="match status" value="1"/>
</dbReference>